<proteinExistence type="predicted"/>
<dbReference type="Proteomes" id="UP001152795">
    <property type="component" value="Unassembled WGS sequence"/>
</dbReference>
<sequence>MADKHVDKFLQAYPVHIEMPLQQFDWVEFISQAKLFFNISAFHYQKILGKVGCCPVSTAIGDIASGKSTALHVISKMMGMHMVSQSSGEFVASDLSKTTIPLSWDDPTHPSLLRQPSVSAFNGLGRQTKLRGNEIPLTSFLLTINFKMDDDMRSFEQTTPIWFNKLVPAEEGTSMPFLDGRHVMFEMATTNCVLDIIRFSVSINDAGLSEHTNFFKSKLAGLLPRLPDIYSIYRFFAFEIVKLVDDSSIVSTMEVDNYLNTDFLLFIRSMYVGSAKALTSFEEFFNLLLQAIIKCGYKKDKQQILEIKRRHKEELGSLKRENAALSRRILQLQNDAREMSRQIDFLSGVVREAEKRTAVPSQTDKPTKQSDGTSVTKSVARIIESSVDNEGKQLDLNDSGLGHELDDENTSRGICFCEHDLYFIKIIPAFHLG</sequence>
<keyword evidence="1" id="KW-0175">Coiled coil</keyword>
<name>A0A6S7FF61_PARCT</name>
<dbReference type="EMBL" id="CACRXK020000064">
    <property type="protein sequence ID" value="CAB3977718.1"/>
    <property type="molecule type" value="Genomic_DNA"/>
</dbReference>
<evidence type="ECO:0000256" key="1">
    <source>
        <dbReference type="SAM" id="Coils"/>
    </source>
</evidence>
<dbReference type="AlphaFoldDB" id="A0A6S7FF61"/>
<evidence type="ECO:0000256" key="2">
    <source>
        <dbReference type="SAM" id="MobiDB-lite"/>
    </source>
</evidence>
<feature type="coiled-coil region" evidence="1">
    <location>
        <begin position="301"/>
        <end position="356"/>
    </location>
</feature>
<gene>
    <name evidence="3" type="ORF">PACLA_8A067067</name>
</gene>
<protein>
    <submittedName>
        <fullName evidence="3">Uncharacterized protein</fullName>
    </submittedName>
</protein>
<evidence type="ECO:0000313" key="4">
    <source>
        <dbReference type="Proteomes" id="UP001152795"/>
    </source>
</evidence>
<organism evidence="3 4">
    <name type="scientific">Paramuricea clavata</name>
    <name type="common">Red gorgonian</name>
    <name type="synonym">Violescent sea-whip</name>
    <dbReference type="NCBI Taxonomy" id="317549"/>
    <lineage>
        <taxon>Eukaryota</taxon>
        <taxon>Metazoa</taxon>
        <taxon>Cnidaria</taxon>
        <taxon>Anthozoa</taxon>
        <taxon>Octocorallia</taxon>
        <taxon>Malacalcyonacea</taxon>
        <taxon>Plexauridae</taxon>
        <taxon>Paramuricea</taxon>
    </lineage>
</organism>
<keyword evidence="4" id="KW-1185">Reference proteome</keyword>
<evidence type="ECO:0000313" key="3">
    <source>
        <dbReference type="EMBL" id="CAB3977718.1"/>
    </source>
</evidence>
<feature type="compositionally biased region" description="Polar residues" evidence="2">
    <location>
        <begin position="359"/>
        <end position="376"/>
    </location>
</feature>
<feature type="region of interest" description="Disordered" evidence="2">
    <location>
        <begin position="356"/>
        <end position="376"/>
    </location>
</feature>
<comment type="caution">
    <text evidence="3">The sequence shown here is derived from an EMBL/GenBank/DDBJ whole genome shotgun (WGS) entry which is preliminary data.</text>
</comment>
<accession>A0A6S7FF61</accession>
<reference evidence="3" key="1">
    <citation type="submission" date="2020-04" db="EMBL/GenBank/DDBJ databases">
        <authorList>
            <person name="Alioto T."/>
            <person name="Alioto T."/>
            <person name="Gomez Garrido J."/>
        </authorList>
    </citation>
    <scope>NUCLEOTIDE SEQUENCE</scope>
    <source>
        <strain evidence="3">A484AB</strain>
    </source>
</reference>